<dbReference type="EMBL" id="CADCTX010000618">
    <property type="protein sequence ID" value="CAA9333593.1"/>
    <property type="molecule type" value="Genomic_DNA"/>
</dbReference>
<name>A0A6J4LH52_9BACT</name>
<reference evidence="2" key="1">
    <citation type="submission" date="2020-02" db="EMBL/GenBank/DDBJ databases">
        <authorList>
            <person name="Meier V. D."/>
        </authorList>
    </citation>
    <scope>NUCLEOTIDE SEQUENCE</scope>
    <source>
        <strain evidence="2">AVDCRST_MAG40</strain>
    </source>
</reference>
<organism evidence="2">
    <name type="scientific">uncultured Gemmatimonadaceae bacterium</name>
    <dbReference type="NCBI Taxonomy" id="246130"/>
    <lineage>
        <taxon>Bacteria</taxon>
        <taxon>Pseudomonadati</taxon>
        <taxon>Gemmatimonadota</taxon>
        <taxon>Gemmatimonadia</taxon>
        <taxon>Gemmatimonadales</taxon>
        <taxon>Gemmatimonadaceae</taxon>
        <taxon>environmental samples</taxon>
    </lineage>
</organism>
<gene>
    <name evidence="2" type="ORF">AVDCRST_MAG40-2045</name>
</gene>
<evidence type="ECO:0000313" key="2">
    <source>
        <dbReference type="EMBL" id="CAA9333593.1"/>
    </source>
</evidence>
<feature type="non-terminal residue" evidence="2">
    <location>
        <position position="69"/>
    </location>
</feature>
<feature type="non-terminal residue" evidence="2">
    <location>
        <position position="1"/>
    </location>
</feature>
<sequence length="69" mass="7695">AQATSEHVQPGSGTASYRQRPQRYAAELPVMLGQHRARPCAHAAAAALARDPALHELRPLRPLHRRRRL</sequence>
<evidence type="ECO:0000256" key="1">
    <source>
        <dbReference type="SAM" id="MobiDB-lite"/>
    </source>
</evidence>
<proteinExistence type="predicted"/>
<feature type="compositionally biased region" description="Polar residues" evidence="1">
    <location>
        <begin position="1"/>
        <end position="19"/>
    </location>
</feature>
<protein>
    <submittedName>
        <fullName evidence="2">Uncharacterized protein</fullName>
    </submittedName>
</protein>
<accession>A0A6J4LH52</accession>
<feature type="region of interest" description="Disordered" evidence="1">
    <location>
        <begin position="1"/>
        <end position="21"/>
    </location>
</feature>
<dbReference type="AlphaFoldDB" id="A0A6J4LH52"/>